<dbReference type="EMBL" id="RFFM01000013">
    <property type="protein sequence ID" value="RMH87460.1"/>
    <property type="molecule type" value="Genomic_DNA"/>
</dbReference>
<reference evidence="1 2" key="1">
    <citation type="submission" date="2018-10" db="EMBL/GenBank/DDBJ databases">
        <title>Pseudomonas zhaodongensis NEAU-ST5-21(T) genome.</title>
        <authorList>
            <person name="Peng J."/>
            <person name="Liu Z.-P."/>
        </authorList>
    </citation>
    <scope>NUCLEOTIDE SEQUENCE [LARGE SCALE GENOMIC DNA]</scope>
    <source>
        <strain evidence="1 2">NEAU-ST5-21</strain>
    </source>
</reference>
<evidence type="ECO:0000313" key="1">
    <source>
        <dbReference type="EMBL" id="RMH87460.1"/>
    </source>
</evidence>
<dbReference type="AlphaFoldDB" id="A0A3M2HIQ9"/>
<gene>
    <name evidence="1" type="ORF">EA797_21475</name>
</gene>
<accession>A0A3M2HIQ9</accession>
<evidence type="ECO:0000313" key="2">
    <source>
        <dbReference type="Proteomes" id="UP000269774"/>
    </source>
</evidence>
<keyword evidence="2" id="KW-1185">Reference proteome</keyword>
<dbReference type="Proteomes" id="UP000269774">
    <property type="component" value="Unassembled WGS sequence"/>
</dbReference>
<comment type="caution">
    <text evidence="1">The sequence shown here is derived from an EMBL/GenBank/DDBJ whole genome shotgun (WGS) entry which is preliminary data.</text>
</comment>
<organism evidence="1 2">
    <name type="scientific">Stutzerimonas zhaodongensis</name>
    <dbReference type="NCBI Taxonomy" id="1176257"/>
    <lineage>
        <taxon>Bacteria</taxon>
        <taxon>Pseudomonadati</taxon>
        <taxon>Pseudomonadota</taxon>
        <taxon>Gammaproteobacteria</taxon>
        <taxon>Pseudomonadales</taxon>
        <taxon>Pseudomonadaceae</taxon>
        <taxon>Stutzerimonas</taxon>
    </lineage>
</organism>
<proteinExistence type="predicted"/>
<protein>
    <submittedName>
        <fullName evidence="1">Uncharacterized protein</fullName>
    </submittedName>
</protein>
<sequence length="96" mass="10953">MIGIDGVDFLSCLLSDNGGQQYKDTVKWLNEGLSRIQAVKYNAVSIAEWIRDSWGAELSGEMAKIYSLYDDDYFEVISIDDLEEAIVMWREFICEG</sequence>
<dbReference type="OrthoDB" id="9156882at2"/>
<name>A0A3M2HIQ9_9GAMM</name>